<evidence type="ECO:0000259" key="7">
    <source>
        <dbReference type="Pfam" id="PF15912"/>
    </source>
</evidence>
<accession>A0AAV2TYZ5</accession>
<gene>
    <name evidence="8" type="ORF">CDAUBV1_LOCUS16537</name>
</gene>
<protein>
    <recommendedName>
        <fullName evidence="7">Virilizer N-terminal domain-containing protein</fullName>
    </recommendedName>
</protein>
<evidence type="ECO:0000256" key="1">
    <source>
        <dbReference type="ARBA" id="ARBA00004123"/>
    </source>
</evidence>
<organism evidence="8 9">
    <name type="scientific">Calicophoron daubneyi</name>
    <name type="common">Rumen fluke</name>
    <name type="synonym">Paramphistomum daubneyi</name>
    <dbReference type="NCBI Taxonomy" id="300641"/>
    <lineage>
        <taxon>Eukaryota</taxon>
        <taxon>Metazoa</taxon>
        <taxon>Spiralia</taxon>
        <taxon>Lophotrochozoa</taxon>
        <taxon>Platyhelminthes</taxon>
        <taxon>Trematoda</taxon>
        <taxon>Digenea</taxon>
        <taxon>Plagiorchiida</taxon>
        <taxon>Pronocephalata</taxon>
        <taxon>Paramphistomoidea</taxon>
        <taxon>Paramphistomidae</taxon>
        <taxon>Calicophoron</taxon>
    </lineage>
</organism>
<keyword evidence="3" id="KW-0507">mRNA processing</keyword>
<evidence type="ECO:0000256" key="3">
    <source>
        <dbReference type="ARBA" id="ARBA00022664"/>
    </source>
</evidence>
<evidence type="ECO:0000256" key="6">
    <source>
        <dbReference type="SAM" id="MobiDB-lite"/>
    </source>
</evidence>
<dbReference type="GO" id="GO:0003723">
    <property type="term" value="F:RNA binding"/>
    <property type="evidence" value="ECO:0007669"/>
    <property type="project" value="TreeGrafter"/>
</dbReference>
<dbReference type="GO" id="GO:0008380">
    <property type="term" value="P:RNA splicing"/>
    <property type="evidence" value="ECO:0007669"/>
    <property type="project" value="UniProtKB-KW"/>
</dbReference>
<sequence>MFFDTFTHHEQIKENFDCIRFKSGVEILEIRVLPFGAVVESNLSDEAVLGATNPASFDLNIYSNSQTNCVVLQKIAGHRFHEKDGVNCIFFKDSIHSNFLLFRGQYSTLTVAVFGLPALPLNQALQHGNPMSVPPPQMGLPIPVGGPASSVFQAAGENKGSFAPPTVTQSSPMTSMGTSKTVELDAPHTWTSENAPGTVGDVGPPQLTSDSQDLHPVNSETVVDLKPDENKPVSQEVGGLYEDGEIQDIDYEEISSNEELFSEIEEGDAAEDTKRSFEELDENDPRFAQCRWRFNPWGMALRGNTGSSDERLRIPDPTWTLFQVHCWILERTGRCDSGESEIKTKTDENYSESTSRPEVQSAESEDSIDMLPPPDDWPQAAESAQYLLSVSEKFPAHMATEFMDEWVEAMENIEPHLTSGLAFLSLTDKEAFQTVTEALTIWVYTGLDMSAALRQRNPNYIVRHLMTGVNLSGLVTGTTDPGLISSLLYPSCSRFCTLPEDTVHPEALQVQHLLLNLLESPLITTPLRLSIGRALDRTTRTPIGLDSFLGRPCPFKIEKNGGDIKELLLEADHDHTSEKGALNQDHRSPIEDFKPKPEPEPMRLEDSIDSEHLDVKQQPTGETDKVAEDLEVQAKKSRSEEPVLSFTGRTPYQRLVFLFGSCKNSRVTTAFQRLLNKLHAYELCLEFNEYTNRLRDSATRISGDSGDIDKPLQIGQELTRYITQISELWQNAGELIANPHSTLPNPMLLNEEKRCCFDPHPDLCSMLDATHVLDNVTWLVEQLQRQNQQNEKPLEWIQSLCTSDPPGESDSDVQSLYYPRFAPMTVDTALTNFISALISNVNGLVLWASRADVATRLIKACLMLPANPVESNAITRIHSDKTASKFFLIGLEMACKLDALHCVDLLVAWSRKKGMTGICSTISQLASEATDPGKSASLSSAEPLLHSALFGLASLSVSSIGLDTSGLLDRMKSDCSAVPPDLLGPIMSASAPTWMAEVISMDDFFVPLLMLLEAFTNQESSLSVPQPLSKSKSSEKLKETGEEEKESSTQLMADAPPTGVRGVLRNLLSNPLDMSSLCTVIVLNVLRHSDSVSYLDHYGPRLAQLVSNYTLESHLEDFSAIDIFTRLQSFSRSASPYLYWLRDFPSRVVSTTTSLMNLPVSSLLSSEAYGWLLNQLKPLCTELQDALDTLLDLETTDEISTPSANPTISTRKQLPNQGLIAGRSVPPSVLLLLRLIRAHVTGPKTSNLPTSCRYSSSIKPENQLILSRNLALIELYSANGLHWLTFIIEKVADYFLLQCQVSVSQASCSLDLINISGLNANASLLLSVIEVAVELVAQMLNAILCVQNREFRNMTPIPVLCRAYACAVYAVCPPGRKSEQCSRIREGVIAGLLAYASIESKSPLTIKEIESSSWVSVCREIISFTVASPVHYLPGLKILLDLLPLPLPIFTLKPLKIITQNQIRSCRDLWAAHLLGLASETAGLVELLGATYPSSSNPLYVHLLALVRRIADLGLPCAKFLATACLDSLITVWSELNQDALKKANTPAKSQNGQSDNMEKLNQPDLNNPNANDEDDVGDEDRNAVIKLRTPSARLLLLSGSSADQGPCLKDGGMGESPGGSHLKSKDVEMGGVQAGSAHVPVEMGDNETVPFAELADSTELTSALHLLHLNLSIPSCRYVIINLLSASQTERNPSNDGKAHEESNSRAADNNEPLDQMHSLMIIIDRILSSCSDKLCHVQTQLVLLKCIDLLVDTRLAFSGFSGDIPWTSRLNDTDFHIRCLAEGLPASCFTLSVIRSLIKHINHPDRDMVTLPSALHPLLLLTEHDHGFLLVREVLDSPLAETANGHHFFANMVQRVNDCFSAENPDCQATLAGCLRLLQSLLIGRTSLPLTFVPDEEEDTEETHSAVLRLRHLHISGARVRDLLGWSGGGDEGKPVRDLHALLEMLADDEPSLEFLRSGMKNLLSLLSEEIDVPGCDDMTPVFSLPDARTLEEIFSERHQFVVVTADAEGLLSNRLSSAFQHLSAEANAETVLAAQAIPASLPKCIQYNLADLAANCCDGLNIREELTKCGRQRDSAESAIRHQKRRRGQSSIIETGRSSKKFVAPMRGRGFILRGGLGHSASSGSGGSVLGGPNASGGGNSRLDPFRSRPLNTSRPPSLHVDDFTKLVKDENAIEEIPRPRPYRDGRGFRTCPGRGLRTLQGGRGNSGVSALSSVPFGLAVPTVSSLNPASLLSTWPASRSIPLLPFNLDPRSTSNRRDRPLR</sequence>
<feature type="region of interest" description="Disordered" evidence="6">
    <location>
        <begin position="1606"/>
        <end position="1627"/>
    </location>
</feature>
<dbReference type="Pfam" id="PF15912">
    <property type="entry name" value="VIR_N"/>
    <property type="match status" value="1"/>
</dbReference>
<feature type="compositionally biased region" description="Polar residues" evidence="6">
    <location>
        <begin position="1547"/>
        <end position="1556"/>
    </location>
</feature>
<evidence type="ECO:0000313" key="9">
    <source>
        <dbReference type="Proteomes" id="UP001497525"/>
    </source>
</evidence>
<feature type="compositionally biased region" description="Basic and acidic residues" evidence="6">
    <location>
        <begin position="576"/>
        <end position="615"/>
    </location>
</feature>
<dbReference type="InterPro" id="IPR031801">
    <property type="entry name" value="VIR_N"/>
</dbReference>
<dbReference type="GO" id="GO:0036396">
    <property type="term" value="C:RNA N6-methyladenosine methyltransferase complex"/>
    <property type="evidence" value="ECO:0007669"/>
    <property type="project" value="TreeGrafter"/>
</dbReference>
<comment type="caution">
    <text evidence="8">The sequence shown here is derived from an EMBL/GenBank/DDBJ whole genome shotgun (WGS) entry which is preliminary data.</text>
</comment>
<evidence type="ECO:0000256" key="4">
    <source>
        <dbReference type="ARBA" id="ARBA00023187"/>
    </source>
</evidence>
<dbReference type="EMBL" id="CAXLJL010000823">
    <property type="protein sequence ID" value="CAL5141283.1"/>
    <property type="molecule type" value="Genomic_DNA"/>
</dbReference>
<evidence type="ECO:0000256" key="5">
    <source>
        <dbReference type="ARBA" id="ARBA00023242"/>
    </source>
</evidence>
<name>A0AAV2TYZ5_CALDB</name>
<feature type="region of interest" description="Disordered" evidence="6">
    <location>
        <begin position="1023"/>
        <end position="1057"/>
    </location>
</feature>
<feature type="domain" description="Virilizer N-terminal" evidence="7">
    <location>
        <begin position="1"/>
        <end position="271"/>
    </location>
</feature>
<feature type="region of interest" description="Disordered" evidence="6">
    <location>
        <begin position="576"/>
        <end position="624"/>
    </location>
</feature>
<feature type="compositionally biased region" description="Basic and acidic residues" evidence="6">
    <location>
        <begin position="337"/>
        <end position="348"/>
    </location>
</feature>
<keyword evidence="4" id="KW-0508">mRNA splicing</keyword>
<dbReference type="InterPro" id="IPR026736">
    <property type="entry name" value="Virilizer"/>
</dbReference>
<feature type="region of interest" description="Disordered" evidence="6">
    <location>
        <begin position="1690"/>
        <end position="1712"/>
    </location>
</feature>
<evidence type="ECO:0000256" key="2">
    <source>
        <dbReference type="ARBA" id="ARBA00008371"/>
    </source>
</evidence>
<dbReference type="GO" id="GO:0005634">
    <property type="term" value="C:nucleus"/>
    <property type="evidence" value="ECO:0007669"/>
    <property type="project" value="UniProtKB-SubCell"/>
</dbReference>
<dbReference type="PANTHER" id="PTHR23185:SF0">
    <property type="entry name" value="PROTEIN VIRILIZER HOMOLOG"/>
    <property type="match status" value="1"/>
</dbReference>
<feature type="compositionally biased region" description="Gly residues" evidence="6">
    <location>
        <begin position="2125"/>
        <end position="2143"/>
    </location>
</feature>
<dbReference type="Proteomes" id="UP001497525">
    <property type="component" value="Unassembled WGS sequence"/>
</dbReference>
<reference evidence="8" key="1">
    <citation type="submission" date="2024-06" db="EMBL/GenBank/DDBJ databases">
        <authorList>
            <person name="Liu X."/>
            <person name="Lenzi L."/>
            <person name="Haldenby T S."/>
            <person name="Uol C."/>
        </authorList>
    </citation>
    <scope>NUCLEOTIDE SEQUENCE</scope>
</reference>
<comment type="similarity">
    <text evidence="2">Belongs to the vir family.</text>
</comment>
<feature type="region of interest" description="Disordered" evidence="6">
    <location>
        <begin position="2125"/>
        <end position="2163"/>
    </location>
</feature>
<dbReference type="PANTHER" id="PTHR23185">
    <property type="entry name" value="PROTEIN VIRILIZER HOMOLOG"/>
    <property type="match status" value="1"/>
</dbReference>
<feature type="region of interest" description="Disordered" evidence="6">
    <location>
        <begin position="337"/>
        <end position="376"/>
    </location>
</feature>
<comment type="subcellular location">
    <subcellularLocation>
        <location evidence="1">Nucleus</location>
    </subcellularLocation>
</comment>
<evidence type="ECO:0000313" key="8">
    <source>
        <dbReference type="EMBL" id="CAL5141283.1"/>
    </source>
</evidence>
<proteinExistence type="inferred from homology"/>
<feature type="region of interest" description="Disordered" evidence="6">
    <location>
        <begin position="1544"/>
        <end position="1578"/>
    </location>
</feature>
<feature type="compositionally biased region" description="Polar residues" evidence="6">
    <location>
        <begin position="351"/>
        <end position="362"/>
    </location>
</feature>
<keyword evidence="5" id="KW-0539">Nucleus</keyword>
<dbReference type="GO" id="GO:0006397">
    <property type="term" value="P:mRNA processing"/>
    <property type="evidence" value="ECO:0007669"/>
    <property type="project" value="UniProtKB-KW"/>
</dbReference>